<sequence length="243" mass="26453">MAKKPKDTRTAQADSAKGEAAAKQPGRFKQFGMVVRIVHQHSPKSIPIAVGIMVAVLAAAVLIAVLTGSWLYPLLLGIPLAVLAGLIAFSQSAQKVQYRLLDGQLGAGLAILQNLRGNWTVDPGVNANRNMDVVHRAVGYPGVVLVGEGDPQRLKSLIAAERKRVMRVAYDTPIYDVQVGNGEGQVKVSELQKSLFKLPRNLDKPQLTELRYRLKALPPAMQAPRGPLPKGVKMPRMPRPRQR</sequence>
<comment type="caution">
    <text evidence="3">The sequence shown here is derived from an EMBL/GenBank/DDBJ whole genome shotgun (WGS) entry which is preliminary data.</text>
</comment>
<evidence type="ECO:0000313" key="3">
    <source>
        <dbReference type="EMBL" id="KUP96083.1"/>
    </source>
</evidence>
<proteinExistence type="predicted"/>
<dbReference type="AlphaFoldDB" id="A0A147KFL7"/>
<keyword evidence="4" id="KW-1185">Reference proteome</keyword>
<protein>
    <submittedName>
        <fullName evidence="3">Membrane protein</fullName>
    </submittedName>
</protein>
<evidence type="ECO:0000313" key="4">
    <source>
        <dbReference type="Proteomes" id="UP000074382"/>
    </source>
</evidence>
<dbReference type="Pfam" id="PF13829">
    <property type="entry name" value="DUF4191"/>
    <property type="match status" value="1"/>
</dbReference>
<keyword evidence="2" id="KW-1133">Transmembrane helix</keyword>
<organism evidence="3 4">
    <name type="scientific">Thermobifida cellulosilytica TB100</name>
    <dbReference type="NCBI Taxonomy" id="665004"/>
    <lineage>
        <taxon>Bacteria</taxon>
        <taxon>Bacillati</taxon>
        <taxon>Actinomycetota</taxon>
        <taxon>Actinomycetes</taxon>
        <taxon>Streptosporangiales</taxon>
        <taxon>Nocardiopsidaceae</taxon>
        <taxon>Thermobifida</taxon>
    </lineage>
</organism>
<gene>
    <name evidence="3" type="ORF">AC529_14325</name>
</gene>
<evidence type="ECO:0000256" key="2">
    <source>
        <dbReference type="SAM" id="Phobius"/>
    </source>
</evidence>
<dbReference type="Proteomes" id="UP000074382">
    <property type="component" value="Unassembled WGS sequence"/>
</dbReference>
<dbReference type="InterPro" id="IPR025445">
    <property type="entry name" value="DUF4191"/>
</dbReference>
<dbReference type="RefSeq" id="WP_068752881.1">
    <property type="nucleotide sequence ID" value="NZ_KQ950180.1"/>
</dbReference>
<keyword evidence="2" id="KW-0812">Transmembrane</keyword>
<name>A0A147KFL7_THECS</name>
<feature type="region of interest" description="Disordered" evidence="1">
    <location>
        <begin position="218"/>
        <end position="243"/>
    </location>
</feature>
<dbReference type="OrthoDB" id="8479889at2"/>
<feature type="transmembrane region" description="Helical" evidence="2">
    <location>
        <begin position="46"/>
        <end position="64"/>
    </location>
</feature>
<dbReference type="EMBL" id="LGEM01000100">
    <property type="protein sequence ID" value="KUP96083.1"/>
    <property type="molecule type" value="Genomic_DNA"/>
</dbReference>
<feature type="region of interest" description="Disordered" evidence="1">
    <location>
        <begin position="1"/>
        <end position="24"/>
    </location>
</feature>
<dbReference type="PATRIC" id="fig|665004.4.peg.6"/>
<keyword evidence="2" id="KW-0472">Membrane</keyword>
<evidence type="ECO:0000256" key="1">
    <source>
        <dbReference type="SAM" id="MobiDB-lite"/>
    </source>
</evidence>
<feature type="transmembrane region" description="Helical" evidence="2">
    <location>
        <begin position="70"/>
        <end position="89"/>
    </location>
</feature>
<accession>A0A147KFL7</accession>
<reference evidence="4" key="1">
    <citation type="journal article" date="2017" name="Acta Aliment.">
        <title>Plant polysaccharide degrading enzyme system of Thermpbifida cellulosilytica TB100 revealed by de novo genome project data.</title>
        <authorList>
            <person name="Toth A."/>
            <person name="Baka E."/>
            <person name="Luzics S."/>
            <person name="Bata-Vidacs I."/>
            <person name="Nagy I."/>
            <person name="Balint B."/>
            <person name="Herceg R."/>
            <person name="Olasz F."/>
            <person name="Wilk T."/>
            <person name="Nagy T."/>
            <person name="Kriszt B."/>
            <person name="Nagy I."/>
            <person name="Kukolya J."/>
        </authorList>
    </citation>
    <scope>NUCLEOTIDE SEQUENCE [LARGE SCALE GENOMIC DNA]</scope>
    <source>
        <strain evidence="4">TB100</strain>
    </source>
</reference>
<dbReference type="STRING" id="665004.AC529_14325"/>